<dbReference type="EMBL" id="CP040089">
    <property type="protein sequence ID" value="QGA80295.1"/>
    <property type="molecule type" value="Genomic_DNA"/>
</dbReference>
<dbReference type="GO" id="GO:0006353">
    <property type="term" value="P:DNA-templated transcription termination"/>
    <property type="evidence" value="ECO:0007669"/>
    <property type="project" value="UniProtKB-KW"/>
</dbReference>
<dbReference type="InterPro" id="IPR015946">
    <property type="entry name" value="KH_dom-like_a/b"/>
</dbReference>
<dbReference type="GO" id="GO:0003746">
    <property type="term" value="F:translation elongation factor activity"/>
    <property type="evidence" value="ECO:0007669"/>
    <property type="project" value="UniProtKB-KW"/>
</dbReference>
<evidence type="ECO:0000313" key="1">
    <source>
        <dbReference type="EMBL" id="QGA80295.1"/>
    </source>
</evidence>
<dbReference type="Proteomes" id="UP000377803">
    <property type="component" value="Chromosome"/>
</dbReference>
<dbReference type="OrthoDB" id="4111at2157"/>
<proteinExistence type="predicted"/>
<keyword evidence="2" id="KW-1185">Reference proteome</keyword>
<accession>A0A5Q0UH62</accession>
<dbReference type="KEGG" id="ncon:LC1Nh_0394"/>
<gene>
    <name evidence="1" type="primary">nusA</name>
    <name evidence="1" type="ORF">LC1Nh_0394</name>
</gene>
<reference evidence="2" key="1">
    <citation type="submission" date="2019-05" db="EMBL/GenBank/DDBJ databases">
        <title>Candidatus Nanohalobium constans, a novel model system to study the DPANN nano-sized archaea: genomic and physiological characterization of a nanoarchaeon co-cultured with its chitinotrophic host.</title>
        <authorList>
            <person name="La Cono V."/>
            <person name="Arcadi E."/>
            <person name="Crisafi F."/>
            <person name="Denaro R."/>
            <person name="La Spada G."/>
            <person name="Messina E."/>
            <person name="Smedile F."/>
            <person name="Toshchakov S.V."/>
            <person name="Shevchenko M.A."/>
            <person name="Golyshin P.N."/>
            <person name="Golyshina O.V."/>
            <person name="Ferrer M."/>
            <person name="Rohde M."/>
            <person name="Mushegian A."/>
            <person name="Sorokin D.Y."/>
            <person name="Giuliano L."/>
            <person name="Yakimov M.M."/>
        </authorList>
    </citation>
    <scope>NUCLEOTIDE SEQUENCE [LARGE SCALE GENOMIC DNA]</scope>
    <source>
        <strain evidence="2">LC1Nh</strain>
    </source>
</reference>
<sequence length="167" mass="18731">MKAPICNVCLKSDVLCSNCEEKLENGEINELEIQISRKLKELSDEYGSLRDSEILHVYDTENVVVIVTAEGDGAKVVGRSGEIVKKVAEEIDKSIRVVEKSENDREVIKGLLSPAEIESVNTVFTPDGEHQKIVVDEEYKGKINMSNEEFEEIIEKITGSHYLLSFE</sequence>
<dbReference type="RefSeq" id="WP_217907072.1">
    <property type="nucleotide sequence ID" value="NZ_CP040089.1"/>
</dbReference>
<dbReference type="Gene3D" id="3.30.300.20">
    <property type="match status" value="1"/>
</dbReference>
<dbReference type="GeneID" id="42364778"/>
<organism evidence="1 2">
    <name type="scientific">Candidatus Nanohalobium constans</name>
    <dbReference type="NCBI Taxonomy" id="2565781"/>
    <lineage>
        <taxon>Archaea</taxon>
        <taxon>Candidatus Nanohalarchaeota</taxon>
        <taxon>Candidatus Nanohalobia</taxon>
        <taxon>Candidatus Nanohalobiales</taxon>
        <taxon>Candidatus Nanohalobiaceae</taxon>
        <taxon>Candidatus Nanohalobium</taxon>
    </lineage>
</organism>
<name>A0A5Q0UH62_9ARCH</name>
<dbReference type="GO" id="GO:0003723">
    <property type="term" value="F:RNA binding"/>
    <property type="evidence" value="ECO:0007669"/>
    <property type="project" value="UniProtKB-KW"/>
</dbReference>
<keyword evidence="1" id="KW-0251">Elongation factor</keyword>
<evidence type="ECO:0000313" key="2">
    <source>
        <dbReference type="Proteomes" id="UP000377803"/>
    </source>
</evidence>
<keyword evidence="1" id="KW-0648">Protein biosynthesis</keyword>
<dbReference type="AlphaFoldDB" id="A0A5Q0UH62"/>
<protein>
    <submittedName>
        <fullName evidence="1">Transcription elongation factor NusA</fullName>
    </submittedName>
</protein>